<dbReference type="AlphaFoldDB" id="A0A250XI86"/>
<dbReference type="PANTHER" id="PTHR36774">
    <property type="entry name" value="INSULIN-INDUCED PROTEIN"/>
    <property type="match status" value="1"/>
</dbReference>
<sequence>MLHLKNREYNGNIALHSQVWRTGQKHCLHSAHSSHRFTSQAIKESQSLTASHSNQRWPAFLIRLFLSGAVSGTLLDGIHSRTGLQVYELLPFDVGGLHSSWCVPPLLGSFYVVLGSMFILADQQWPSSIGTSKILNQCQDGRFVAAGYGALAVNLQISAALFAAGVPFHLISLALACVSLGTWKIFDGTVQGAALSAFCAVGAPLSEILLLHYVPMWSYPLADLDLGAWGGFVSWVPWCYFFYTPVLGALSRNLWQALDAESSGSNSGP</sequence>
<dbReference type="OrthoDB" id="205546at2759"/>
<accession>A0A250XI86</accession>
<dbReference type="PANTHER" id="PTHR36774:SF1">
    <property type="entry name" value="INSULIN-INDUCED PROTEIN"/>
    <property type="match status" value="1"/>
</dbReference>
<proteinExistence type="predicted"/>
<keyword evidence="3" id="KW-1185">Reference proteome</keyword>
<keyword evidence="1" id="KW-0472">Membrane</keyword>
<reference evidence="2 3" key="1">
    <citation type="submission" date="2017-08" db="EMBL/GenBank/DDBJ databases">
        <title>Acidophilic green algal genome provides insights into adaptation to an acidic environment.</title>
        <authorList>
            <person name="Hirooka S."/>
            <person name="Hirose Y."/>
            <person name="Kanesaki Y."/>
            <person name="Higuchi S."/>
            <person name="Fujiwara T."/>
            <person name="Onuma R."/>
            <person name="Era A."/>
            <person name="Ohbayashi R."/>
            <person name="Uzuka A."/>
            <person name="Nozaki H."/>
            <person name="Yoshikawa H."/>
            <person name="Miyagishima S.Y."/>
        </authorList>
    </citation>
    <scope>NUCLEOTIDE SEQUENCE [LARGE SCALE GENOMIC DNA]</scope>
    <source>
        <strain evidence="2 3">NIES-2499</strain>
    </source>
</reference>
<dbReference type="Proteomes" id="UP000232323">
    <property type="component" value="Unassembled WGS sequence"/>
</dbReference>
<keyword evidence="1" id="KW-1133">Transmembrane helix</keyword>
<name>A0A250XI86_9CHLO</name>
<feature type="transmembrane region" description="Helical" evidence="1">
    <location>
        <begin position="226"/>
        <end position="243"/>
    </location>
</feature>
<feature type="transmembrane region" description="Helical" evidence="1">
    <location>
        <begin position="168"/>
        <end position="186"/>
    </location>
</feature>
<dbReference type="STRING" id="1157962.A0A250XI86"/>
<protein>
    <submittedName>
        <fullName evidence="2">Uncharacterized protein</fullName>
    </submittedName>
</protein>
<feature type="transmembrane region" description="Helical" evidence="1">
    <location>
        <begin position="193"/>
        <end position="214"/>
    </location>
</feature>
<keyword evidence="1" id="KW-0812">Transmembrane</keyword>
<dbReference type="EMBL" id="BEGY01000083">
    <property type="protein sequence ID" value="GAX82629.1"/>
    <property type="molecule type" value="Genomic_DNA"/>
</dbReference>
<evidence type="ECO:0000313" key="3">
    <source>
        <dbReference type="Proteomes" id="UP000232323"/>
    </source>
</evidence>
<comment type="caution">
    <text evidence="2">The sequence shown here is derived from an EMBL/GenBank/DDBJ whole genome shotgun (WGS) entry which is preliminary data.</text>
</comment>
<feature type="transmembrane region" description="Helical" evidence="1">
    <location>
        <begin position="98"/>
        <end position="121"/>
    </location>
</feature>
<organism evidence="2 3">
    <name type="scientific">Chlamydomonas eustigma</name>
    <dbReference type="NCBI Taxonomy" id="1157962"/>
    <lineage>
        <taxon>Eukaryota</taxon>
        <taxon>Viridiplantae</taxon>
        <taxon>Chlorophyta</taxon>
        <taxon>core chlorophytes</taxon>
        <taxon>Chlorophyceae</taxon>
        <taxon>CS clade</taxon>
        <taxon>Chlamydomonadales</taxon>
        <taxon>Chlamydomonadaceae</taxon>
        <taxon>Chlamydomonas</taxon>
    </lineage>
</organism>
<evidence type="ECO:0000256" key="1">
    <source>
        <dbReference type="SAM" id="Phobius"/>
    </source>
</evidence>
<evidence type="ECO:0000313" key="2">
    <source>
        <dbReference type="EMBL" id="GAX82629.1"/>
    </source>
</evidence>
<gene>
    <name evidence="2" type="ORF">CEUSTIGMA_g10055.t1</name>
</gene>